<dbReference type="Proteomes" id="UP000650467">
    <property type="component" value="Unassembled WGS sequence"/>
</dbReference>
<protein>
    <submittedName>
        <fullName evidence="1">Uncharacterized protein</fullName>
    </submittedName>
</protein>
<gene>
    <name evidence="1" type="ORF">HXX76_014028</name>
</gene>
<organism evidence="1 2">
    <name type="scientific">Chlamydomonas incerta</name>
    <dbReference type="NCBI Taxonomy" id="51695"/>
    <lineage>
        <taxon>Eukaryota</taxon>
        <taxon>Viridiplantae</taxon>
        <taxon>Chlorophyta</taxon>
        <taxon>core chlorophytes</taxon>
        <taxon>Chlorophyceae</taxon>
        <taxon>CS clade</taxon>
        <taxon>Chlamydomonadales</taxon>
        <taxon>Chlamydomonadaceae</taxon>
        <taxon>Chlamydomonas</taxon>
    </lineage>
</organism>
<accession>A0A835SCQ3</accession>
<keyword evidence="2" id="KW-1185">Reference proteome</keyword>
<comment type="caution">
    <text evidence="1">The sequence shown here is derived from an EMBL/GenBank/DDBJ whole genome shotgun (WGS) entry which is preliminary data.</text>
</comment>
<sequence length="72" mass="8006">MTPEAILQRAVDDLHRAGRLQLSGNTKDISVLIGALQNCDWARQEPTADWPAGLLRARKIVLERCGVSLQRI</sequence>
<dbReference type="AlphaFoldDB" id="A0A835SCQ3"/>
<dbReference type="EMBL" id="JAEHOC010000060">
    <property type="protein sequence ID" value="KAG2424868.1"/>
    <property type="molecule type" value="Genomic_DNA"/>
</dbReference>
<name>A0A835SCQ3_CHLIN</name>
<evidence type="ECO:0000313" key="2">
    <source>
        <dbReference type="Proteomes" id="UP000650467"/>
    </source>
</evidence>
<reference evidence="1" key="1">
    <citation type="journal article" date="2020" name="bioRxiv">
        <title>Comparative genomics of Chlamydomonas.</title>
        <authorList>
            <person name="Craig R.J."/>
            <person name="Hasan A.R."/>
            <person name="Ness R.W."/>
            <person name="Keightley P.D."/>
        </authorList>
    </citation>
    <scope>NUCLEOTIDE SEQUENCE</scope>
    <source>
        <strain evidence="1">SAG 7.73</strain>
    </source>
</reference>
<evidence type="ECO:0000313" key="1">
    <source>
        <dbReference type="EMBL" id="KAG2424868.1"/>
    </source>
</evidence>
<proteinExistence type="predicted"/>